<dbReference type="PRINTS" id="PR00313">
    <property type="entry name" value="CABNDNGRPT"/>
</dbReference>
<organism evidence="4 5">
    <name type="scientific">Kingella bonacorsii</name>
    <dbReference type="NCBI Taxonomy" id="2796361"/>
    <lineage>
        <taxon>Bacteria</taxon>
        <taxon>Pseudomonadati</taxon>
        <taxon>Pseudomonadota</taxon>
        <taxon>Betaproteobacteria</taxon>
        <taxon>Neisseriales</taxon>
        <taxon>Neisseriaceae</taxon>
        <taxon>Kingella</taxon>
    </lineage>
</organism>
<gene>
    <name evidence="4" type="ORF">JDW22_03405</name>
</gene>
<dbReference type="RefSeq" id="WP_200521707.1">
    <property type="nucleotide sequence ID" value="NZ_JAEHNZ010000001.1"/>
</dbReference>
<keyword evidence="5" id="KW-1185">Reference proteome</keyword>
<dbReference type="SUPFAM" id="SSF51120">
    <property type="entry name" value="beta-Roll"/>
    <property type="match status" value="6"/>
</dbReference>
<name>A0ABS1BQU7_9NEIS</name>
<evidence type="ECO:0000256" key="1">
    <source>
        <dbReference type="ARBA" id="ARBA00004613"/>
    </source>
</evidence>
<dbReference type="PANTHER" id="PTHR38340">
    <property type="entry name" value="S-LAYER PROTEIN"/>
    <property type="match status" value="1"/>
</dbReference>
<accession>A0ABS1BQU7</accession>
<reference evidence="4 5" key="1">
    <citation type="journal article" date="2021" name="Pathogens">
        <title>Isolation and Characterization of Kingella bonacorsii sp. nov., A Novel Kingella Species Detected in a Stable Periodontitis Subject.</title>
        <authorList>
            <person name="Antezack A."/>
            <person name="Boxberger M."/>
            <person name="Rolland C."/>
            <person name="Monnet-Corti V."/>
            <person name="La Scola B."/>
        </authorList>
    </citation>
    <scope>NUCLEOTIDE SEQUENCE [LARGE SCALE GENOMIC DNA]</scope>
    <source>
        <strain evidence="4 5">Marseille-Q4569</strain>
    </source>
</reference>
<evidence type="ECO:0000313" key="4">
    <source>
        <dbReference type="EMBL" id="MBK0395655.1"/>
    </source>
</evidence>
<comment type="subcellular location">
    <subcellularLocation>
        <location evidence="1">Secreted</location>
    </subcellularLocation>
</comment>
<dbReference type="InterPro" id="IPR011049">
    <property type="entry name" value="Serralysin-like_metalloprot_C"/>
</dbReference>
<dbReference type="InterPro" id="IPR001343">
    <property type="entry name" value="Hemolysn_Ca-bd"/>
</dbReference>
<sequence length="1620" mass="173640">MAKNPRVDSVLVATEIETLLEERKVTKIDGSSLDEIIASKNPKEYIVSSAAYRTALADTENSKFIQRWMDIGDDSGLKRLLNNSSQLDLERANEAIEGISKTFGIPVSSSVWGKLSNLGNKAKKTLPVIGWGFTLLAVMSVSQEAKAAEARGDTKRAKELWVEFVAGELGSEIASTAAGVATGVLGVFLLGLSAPVAAVAGIAVGIVSGIYGEDLGKEFAKLTRDMDNNQRMDLLDRMSTLAFGQDFNVADLPAALEKHAVKLNIGDISLENLIAKAQTDIAYRYALRELTPFVAEGADYSAYNTDGSLDLLGQDNPNGMSAEYIKSRAEMLLLQMRYLKNGLKLGRDLTDDITQGDWDYLDYGKHPFAGNPDRPLEFSIDGDGISTDDHRIAFGSSNDDIIEGSGKSDRLFGAEGNDTLKGGAGSDYMEGGQDYDTYHIQDNDTVSDSDMRGRILFPNKVPATETSEETILGYDAVPSFFTKSKNDANKWEAPNPKGEYYPFSAEQKDNDLIIRRGSDSVTVKDYFTLAAHTKDSGGSLWSGLGIQLIDKPAGAAQVYRSVEKFASKPVKLNNFQIRANPAENVMIQGNDGVDIVMPFSAKSVMVDAAGGDDVVYGLKSGGNVLLGGEGRDMLLGANYGVRDADAGIDMLVGNADSDLIDGMGGKDIIYTGDINEHLSEEASGEKGDWALGHSGDDLLYGSRGSDFLQGGADSDKLYGGAGDDVLLGDGDVQFDSKWRYVGSISSSEAFLTGPGGGNETVKIDGGGIGLEHEVTGGGYETDKWQERSRFPHADMHRWKLAIDRQKGDYRLDDALIRKNTALAENGAADYLYGGAGNDLVIGQTGDDFLFGEKGDDILWGDDNRDLSVAGNDYLDGGEGNDTLYGGLGDDTLAGGTGNNTLDGGKGFDTYVITHKEFAQTAATPTEKKTHNIIRDADGKGRILVQDTDLGNLNWQFDQKTGKWSAKGKDIFLERNGSDLLVQNKDGIAVAAVTGFQNGHLGITLPGFTAQTDKPKSGPVPMPQPVQPQPVQPQPVQPQPVQPQPVQPQPVQPQPVQPQPVQPQPVQPQPVQPQPVQPQPVQPQPVQPQPVQPQPVQPQPVQPQPVQPQPVQPQPAQPVPVQPVPTTQTIIEGGSGNETLHAALSGSLIKARGGNDWVYGENGNDTLIGGTGNDKLYGGNGDDTYVFAKGHGSDSVTDYQGKQTFRFDDVKAGEVKFRQEGYNLVLFGYNGSDSVQVNNYFAGTEYRNITFQFADKTVTLDNLMQNGLALQGTEANETINGWSGRNELYGHGGNDTLNGDNQSDILDGGAGNDTLTAYAGNDTLIGGAGNDKLYGGNGDDTYVFAKGHGSDSVTDYQGKQTFRFDDVKAGEVKFRQEGYNLVLFGYNGSDSVQVNNYFAGTEYRNITFQFADKTVTLDNLMQNGLALQGTEANETINGWSGRNELYGHGGNDTLNGDNQSDILDGGAGNDTLTAYAGNDTLIGGTGNDKLYGGNGDDTYVFAKGHGSDSVTDYQGKQTFRFDDVKAGEVKFRQEGYNLVLFGYNGSDSIQVNNYFAGTEYRNITFQFADKTIDKPDIAHYANAANNLIQTMAVFGNGSSAGAGLTDTAVQPVQPLLATSSV</sequence>
<evidence type="ECO:0000256" key="2">
    <source>
        <dbReference type="ARBA" id="ARBA00022525"/>
    </source>
</evidence>
<comment type="caution">
    <text evidence="4">The sequence shown here is derived from an EMBL/GenBank/DDBJ whole genome shotgun (WGS) entry which is preliminary data.</text>
</comment>
<dbReference type="PROSITE" id="PS00330">
    <property type="entry name" value="HEMOLYSIN_CALCIUM"/>
    <property type="match status" value="8"/>
</dbReference>
<dbReference type="EMBL" id="JAEHNZ010000001">
    <property type="protein sequence ID" value="MBK0395655.1"/>
    <property type="molecule type" value="Genomic_DNA"/>
</dbReference>
<evidence type="ECO:0000256" key="3">
    <source>
        <dbReference type="SAM" id="MobiDB-lite"/>
    </source>
</evidence>
<protein>
    <recommendedName>
        <fullName evidence="6">Cyclolysin</fullName>
    </recommendedName>
</protein>
<dbReference type="Pfam" id="PF00353">
    <property type="entry name" value="HemolysinCabind"/>
    <property type="match status" value="10"/>
</dbReference>
<dbReference type="InterPro" id="IPR018511">
    <property type="entry name" value="Hemolysin-typ_Ca-bd_CS"/>
</dbReference>
<dbReference type="PANTHER" id="PTHR38340:SF1">
    <property type="entry name" value="S-LAYER PROTEIN"/>
    <property type="match status" value="1"/>
</dbReference>
<feature type="region of interest" description="Disordered" evidence="3">
    <location>
        <begin position="1006"/>
        <end position="1121"/>
    </location>
</feature>
<evidence type="ECO:0000313" key="5">
    <source>
        <dbReference type="Proteomes" id="UP000614058"/>
    </source>
</evidence>
<proteinExistence type="predicted"/>
<keyword evidence="2" id="KW-0964">Secreted</keyword>
<dbReference type="Gene3D" id="2.150.10.10">
    <property type="entry name" value="Serralysin-like metalloprotease, C-terminal"/>
    <property type="match status" value="7"/>
</dbReference>
<evidence type="ECO:0008006" key="6">
    <source>
        <dbReference type="Google" id="ProtNLM"/>
    </source>
</evidence>
<dbReference type="InterPro" id="IPR050557">
    <property type="entry name" value="RTX_toxin/Mannuronan_C5-epim"/>
</dbReference>
<feature type="compositionally biased region" description="Pro residues" evidence="3">
    <location>
        <begin position="1017"/>
        <end position="1121"/>
    </location>
</feature>
<dbReference type="Proteomes" id="UP000614058">
    <property type="component" value="Unassembled WGS sequence"/>
</dbReference>